<feature type="compositionally biased region" description="Polar residues" evidence="6">
    <location>
        <begin position="398"/>
        <end position="408"/>
    </location>
</feature>
<comment type="similarity">
    <text evidence="5">Belongs to the SAT4 family.</text>
</comment>
<dbReference type="InterPro" id="IPR052337">
    <property type="entry name" value="SAT4-like"/>
</dbReference>
<feature type="transmembrane region" description="Helical" evidence="7">
    <location>
        <begin position="231"/>
        <end position="252"/>
    </location>
</feature>
<comment type="caution">
    <text evidence="9">The sequence shown here is derived from an EMBL/GenBank/DDBJ whole genome shotgun (WGS) entry which is preliminary data.</text>
</comment>
<feature type="domain" description="Rhodopsin" evidence="8">
    <location>
        <begin position="49"/>
        <end position="295"/>
    </location>
</feature>
<evidence type="ECO:0000256" key="6">
    <source>
        <dbReference type="SAM" id="MobiDB-lite"/>
    </source>
</evidence>
<dbReference type="PANTHER" id="PTHR33048">
    <property type="entry name" value="PTH11-LIKE INTEGRAL MEMBRANE PROTEIN (AFU_ORTHOLOGUE AFUA_5G11245)"/>
    <property type="match status" value="1"/>
</dbReference>
<proteinExistence type="inferred from homology"/>
<evidence type="ECO:0000256" key="3">
    <source>
        <dbReference type="ARBA" id="ARBA00022989"/>
    </source>
</evidence>
<dbReference type="Pfam" id="PF20684">
    <property type="entry name" value="Fung_rhodopsin"/>
    <property type="match status" value="1"/>
</dbReference>
<evidence type="ECO:0000259" key="8">
    <source>
        <dbReference type="Pfam" id="PF20684"/>
    </source>
</evidence>
<feature type="transmembrane region" description="Helical" evidence="7">
    <location>
        <begin position="34"/>
        <end position="53"/>
    </location>
</feature>
<accession>A0AAD4ERN8</accession>
<feature type="transmembrane region" description="Helical" evidence="7">
    <location>
        <begin position="144"/>
        <end position="166"/>
    </location>
</feature>
<name>A0AAD4ERN8_9PEZI</name>
<evidence type="ECO:0000256" key="1">
    <source>
        <dbReference type="ARBA" id="ARBA00004141"/>
    </source>
</evidence>
<dbReference type="InterPro" id="IPR049326">
    <property type="entry name" value="Rhodopsin_dom_fungi"/>
</dbReference>
<keyword evidence="10" id="KW-1185">Reference proteome</keyword>
<dbReference type="Proteomes" id="UP001197093">
    <property type="component" value="Unassembled WGS sequence"/>
</dbReference>
<feature type="region of interest" description="Disordered" evidence="6">
    <location>
        <begin position="396"/>
        <end position="415"/>
    </location>
</feature>
<evidence type="ECO:0000256" key="5">
    <source>
        <dbReference type="ARBA" id="ARBA00038359"/>
    </source>
</evidence>
<feature type="transmembrane region" description="Helical" evidence="7">
    <location>
        <begin position="106"/>
        <end position="132"/>
    </location>
</feature>
<feature type="transmembrane region" description="Helical" evidence="7">
    <location>
        <begin position="197"/>
        <end position="219"/>
    </location>
</feature>
<reference evidence="9" key="1">
    <citation type="submission" date="2023-02" db="EMBL/GenBank/DDBJ databases">
        <authorList>
            <person name="Palmer J.M."/>
        </authorList>
    </citation>
    <scope>NUCLEOTIDE SEQUENCE</scope>
    <source>
        <strain evidence="9">FW57</strain>
    </source>
</reference>
<evidence type="ECO:0000256" key="7">
    <source>
        <dbReference type="SAM" id="Phobius"/>
    </source>
</evidence>
<feature type="transmembrane region" description="Helical" evidence="7">
    <location>
        <begin position="272"/>
        <end position="295"/>
    </location>
</feature>
<evidence type="ECO:0000313" key="9">
    <source>
        <dbReference type="EMBL" id="KAG7286274.1"/>
    </source>
</evidence>
<evidence type="ECO:0000256" key="4">
    <source>
        <dbReference type="ARBA" id="ARBA00023136"/>
    </source>
</evidence>
<gene>
    <name evidence="9" type="ORF">NEMBOFW57_008582</name>
</gene>
<evidence type="ECO:0000313" key="10">
    <source>
        <dbReference type="Proteomes" id="UP001197093"/>
    </source>
</evidence>
<keyword evidence="4 7" id="KW-0472">Membrane</keyword>
<keyword evidence="2 7" id="KW-0812">Transmembrane</keyword>
<evidence type="ECO:0000256" key="2">
    <source>
        <dbReference type="ARBA" id="ARBA00022692"/>
    </source>
</evidence>
<organism evidence="9 10">
    <name type="scientific">Staphylotrichum longicolle</name>
    <dbReference type="NCBI Taxonomy" id="669026"/>
    <lineage>
        <taxon>Eukaryota</taxon>
        <taxon>Fungi</taxon>
        <taxon>Dikarya</taxon>
        <taxon>Ascomycota</taxon>
        <taxon>Pezizomycotina</taxon>
        <taxon>Sordariomycetes</taxon>
        <taxon>Sordariomycetidae</taxon>
        <taxon>Sordariales</taxon>
        <taxon>Chaetomiaceae</taxon>
        <taxon>Staphylotrichum</taxon>
    </lineage>
</organism>
<protein>
    <recommendedName>
        <fullName evidence="8">Rhodopsin domain-containing protein</fullName>
    </recommendedName>
</protein>
<dbReference type="PANTHER" id="PTHR33048:SF158">
    <property type="entry name" value="MEMBRANE PROTEIN PTH11-LIKE, PUTATIVE-RELATED"/>
    <property type="match status" value="1"/>
</dbReference>
<dbReference type="AlphaFoldDB" id="A0AAD4ERN8"/>
<feature type="transmembrane region" description="Helical" evidence="7">
    <location>
        <begin position="65"/>
        <end position="86"/>
    </location>
</feature>
<sequence length="415" mass="44758">MSGFDLSKIPSQAPPPGVTPNFENPYSLAVLPRGFIYATLPPMVLFLGLRFYTRIKISRQVGIDDYLCAAAAAVIIAYCGVMLTFLDKPAGRHMWDVPLSELTVEYASRSSILTGVYMIAAMFIKASILCLYRRLFKVSMTANIMIWIGLFVDVVFYLATFIAFMVGCIPRPEDDQYGGWLSLTFAQRCNQVSTPTAAATGIVGSVLDIYILIVPLIMVSGLRASWKKKAGIFAIFIAGSSACVFSIVGTAYRMMIFANPGDDITYTGMPIYAMNIGEINLGIISATMPVIFVLFKGVTKTSLSWISKLRYLTRHPPPPPTRRATCRCCGAQGHAHGPAVVDAQQEDRTTPAVGDDTTVALQSGGGGEMLTYVSADYDYHRQLKMGAVGGGGSEIWAGQTQTAGTPPSSRGKGGK</sequence>
<comment type="subcellular location">
    <subcellularLocation>
        <location evidence="1">Membrane</location>
        <topology evidence="1">Multi-pass membrane protein</topology>
    </subcellularLocation>
</comment>
<dbReference type="GO" id="GO:0016020">
    <property type="term" value="C:membrane"/>
    <property type="evidence" value="ECO:0007669"/>
    <property type="project" value="UniProtKB-SubCell"/>
</dbReference>
<keyword evidence="3 7" id="KW-1133">Transmembrane helix</keyword>
<dbReference type="EMBL" id="JAHCVI010000004">
    <property type="protein sequence ID" value="KAG7286274.1"/>
    <property type="molecule type" value="Genomic_DNA"/>
</dbReference>